<dbReference type="GO" id="GO:0005975">
    <property type="term" value="P:carbohydrate metabolic process"/>
    <property type="evidence" value="ECO:0007669"/>
    <property type="project" value="InterPro"/>
</dbReference>
<reference evidence="3 4" key="1">
    <citation type="submission" date="2019-06" db="EMBL/GenBank/DDBJ databases">
        <title>Flavobacteriaceae Paucihalobacterium erythroidium CWB-1, complete genome.</title>
        <authorList>
            <person name="Wu S."/>
        </authorList>
    </citation>
    <scope>NUCLEOTIDE SEQUENCE [LARGE SCALE GENOMIC DNA]</scope>
    <source>
        <strain evidence="3 4">CWB-1</strain>
    </source>
</reference>
<feature type="domain" description="GH16" evidence="2">
    <location>
        <begin position="305"/>
        <end position="547"/>
    </location>
</feature>
<dbReference type="PROSITE" id="PS51257">
    <property type="entry name" value="PROKAR_LIPOPROTEIN"/>
    <property type="match status" value="1"/>
</dbReference>
<dbReference type="OrthoDB" id="9809583at2"/>
<dbReference type="Gene3D" id="2.60.120.200">
    <property type="match status" value="1"/>
</dbReference>
<keyword evidence="4" id="KW-1185">Reference proteome</keyword>
<evidence type="ECO:0000259" key="2">
    <source>
        <dbReference type="PROSITE" id="PS51762"/>
    </source>
</evidence>
<dbReference type="EMBL" id="VHIQ01000004">
    <property type="protein sequence ID" value="TPV33384.1"/>
    <property type="molecule type" value="Genomic_DNA"/>
</dbReference>
<dbReference type="SUPFAM" id="SSF49899">
    <property type="entry name" value="Concanavalin A-like lectins/glucanases"/>
    <property type="match status" value="1"/>
</dbReference>
<dbReference type="InterPro" id="IPR000757">
    <property type="entry name" value="Beta-glucanase-like"/>
</dbReference>
<accession>A0A506PIH7</accession>
<dbReference type="PROSITE" id="PS51762">
    <property type="entry name" value="GH16_2"/>
    <property type="match status" value="1"/>
</dbReference>
<gene>
    <name evidence="3" type="ORF">FJ651_09850</name>
</gene>
<comment type="caution">
    <text evidence="3">The sequence shown here is derived from an EMBL/GenBank/DDBJ whole genome shotgun (WGS) entry which is preliminary data.</text>
</comment>
<dbReference type="InterPro" id="IPR013320">
    <property type="entry name" value="ConA-like_dom_sf"/>
</dbReference>
<dbReference type="CDD" id="cd08023">
    <property type="entry name" value="GH16_laminarinase_like"/>
    <property type="match status" value="1"/>
</dbReference>
<evidence type="ECO:0000313" key="4">
    <source>
        <dbReference type="Proteomes" id="UP000317332"/>
    </source>
</evidence>
<evidence type="ECO:0000313" key="3">
    <source>
        <dbReference type="EMBL" id="TPV33384.1"/>
    </source>
</evidence>
<dbReference type="GO" id="GO:0004553">
    <property type="term" value="F:hydrolase activity, hydrolyzing O-glycosyl compounds"/>
    <property type="evidence" value="ECO:0007669"/>
    <property type="project" value="InterPro"/>
</dbReference>
<name>A0A506PIH7_9FLAO</name>
<sequence length="547" mass="59439">MIKIKNILIFVLATGIAFLGCQDEDYSIGDIIAPSNIVITTEVVGVDAENPFGDGSGFVNFKATADDVISFKFSYGDGITQIVPTGEVSKRYTAVGINTFDVVVTAIGAGGLSTTATTQVEVFSSFDDPEAKRLLTGGEGSSKTWYWAAAEPAHLGVGGTVAIAPDSYWFPAFYQAAPFEKAQTDPCFYDDELVFSMDADGQVTYVYNNQGATFFNVANQDIVGGSVGQDRCFDFDTSGTSLVSFFPSDQNLPEAETTGTVMNFSDNNFMGYYVGTSDYEILELSDNFLRVRTLDVGNPVLAWYHIFTTSPPDAGFDTIYNDLVFEDNFDTAGAPNPAVWTYDLGNGVNGWGNNEVQNYTNNSENVRVEDGLLKITALRNGSNFTSARIKSEGLYEFTYGRVEVRAKLPEGGGTWPAIWLLGADYQTNTWPACGEIDIMEHVGNNPNTVLGTLHYPGVSPGAGNSASTFVPNATTEFHNYIVEWRPDGIFFLVDDTVYHSFVNDASTPFNSDFFFILNIAMGGSLGGDIDPAFTSGTMEIDYVRLYQ</sequence>
<keyword evidence="3" id="KW-0378">Hydrolase</keyword>
<dbReference type="RefSeq" id="WP_140990346.1">
    <property type="nucleotide sequence ID" value="NZ_VHIQ01000004.1"/>
</dbReference>
<proteinExistence type="inferred from homology"/>
<dbReference type="PANTHER" id="PTHR10963">
    <property type="entry name" value="GLYCOSYL HYDROLASE-RELATED"/>
    <property type="match status" value="1"/>
</dbReference>
<dbReference type="Proteomes" id="UP000317332">
    <property type="component" value="Unassembled WGS sequence"/>
</dbReference>
<comment type="similarity">
    <text evidence="1">Belongs to the glycosyl hydrolase 16 family.</text>
</comment>
<evidence type="ECO:0000256" key="1">
    <source>
        <dbReference type="ARBA" id="ARBA00006865"/>
    </source>
</evidence>
<dbReference type="PANTHER" id="PTHR10963:SF55">
    <property type="entry name" value="GLYCOSIDE HYDROLASE FAMILY 16 PROTEIN"/>
    <property type="match status" value="1"/>
</dbReference>
<dbReference type="Pfam" id="PF00722">
    <property type="entry name" value="Glyco_hydro_16"/>
    <property type="match status" value="1"/>
</dbReference>
<protein>
    <submittedName>
        <fullName evidence="3">Glycosyl hydrolase family protein</fullName>
    </submittedName>
</protein>
<organism evidence="3 4">
    <name type="scientific">Paucihalobacter ruber</name>
    <dbReference type="NCBI Taxonomy" id="2567861"/>
    <lineage>
        <taxon>Bacteria</taxon>
        <taxon>Pseudomonadati</taxon>
        <taxon>Bacteroidota</taxon>
        <taxon>Flavobacteriia</taxon>
        <taxon>Flavobacteriales</taxon>
        <taxon>Flavobacteriaceae</taxon>
        <taxon>Paucihalobacter</taxon>
    </lineage>
</organism>
<dbReference type="InterPro" id="IPR050546">
    <property type="entry name" value="Glycosyl_Hydrlase_16"/>
</dbReference>
<dbReference type="CDD" id="cd00146">
    <property type="entry name" value="PKD"/>
    <property type="match status" value="1"/>
</dbReference>
<dbReference type="AlphaFoldDB" id="A0A506PIH7"/>